<comment type="subcellular location">
    <subcellularLocation>
        <location evidence="1">Membrane</location>
        <topology evidence="1">Multi-pass membrane protein</topology>
    </subcellularLocation>
</comment>
<dbReference type="InterPro" id="IPR028082">
    <property type="entry name" value="Peripla_BP_I"/>
</dbReference>
<feature type="transmembrane region" description="Helical" evidence="7">
    <location>
        <begin position="545"/>
        <end position="569"/>
    </location>
</feature>
<gene>
    <name evidence="10" type="ORF">DMN91_007562</name>
</gene>
<feature type="chain" id="PRO_5018110957" description="G-protein coupled receptors family 3 profile domain-containing protein" evidence="8">
    <location>
        <begin position="21"/>
        <end position="879"/>
    </location>
</feature>
<dbReference type="InterPro" id="IPR017978">
    <property type="entry name" value="GPCR_3_C"/>
</dbReference>
<keyword evidence="5" id="KW-0325">Glycoprotein</keyword>
<dbReference type="OrthoDB" id="9880600at2759"/>
<dbReference type="InterPro" id="IPR023298">
    <property type="entry name" value="ATPase_P-typ_TM_dom_sf"/>
</dbReference>
<feature type="signal peptide" evidence="8">
    <location>
        <begin position="1"/>
        <end position="20"/>
    </location>
</feature>
<dbReference type="InterPro" id="IPR050726">
    <property type="entry name" value="mGluR"/>
</dbReference>
<feature type="transmembrane region" description="Helical" evidence="7">
    <location>
        <begin position="617"/>
        <end position="639"/>
    </location>
</feature>
<dbReference type="CDD" id="cd15042">
    <property type="entry name" value="7tmC_Boss"/>
    <property type="match status" value="1"/>
</dbReference>
<dbReference type="Gene3D" id="3.40.50.2300">
    <property type="match status" value="1"/>
</dbReference>
<evidence type="ECO:0000256" key="3">
    <source>
        <dbReference type="ARBA" id="ARBA00022989"/>
    </source>
</evidence>
<feature type="transmembrane region" description="Helical" evidence="7">
    <location>
        <begin position="510"/>
        <end position="533"/>
    </location>
</feature>
<evidence type="ECO:0000259" key="9">
    <source>
        <dbReference type="PROSITE" id="PS50259"/>
    </source>
</evidence>
<accession>A0A3L8DKK4</accession>
<dbReference type="PANTHER" id="PTHR24060">
    <property type="entry name" value="METABOTROPIC GLUTAMATE RECEPTOR"/>
    <property type="match status" value="1"/>
</dbReference>
<reference evidence="10 11" key="1">
    <citation type="journal article" date="2018" name="Genome Res.">
        <title>The genomic architecture and molecular evolution of ant odorant receptors.</title>
        <authorList>
            <person name="McKenzie S.K."/>
            <person name="Kronauer D.J.C."/>
        </authorList>
    </citation>
    <scope>NUCLEOTIDE SEQUENCE [LARGE SCALE GENOMIC DNA]</scope>
    <source>
        <strain evidence="10">Clonal line C1</strain>
    </source>
</reference>
<dbReference type="Proteomes" id="UP000279307">
    <property type="component" value="Chromosome 7"/>
</dbReference>
<evidence type="ECO:0000256" key="2">
    <source>
        <dbReference type="ARBA" id="ARBA00022692"/>
    </source>
</evidence>
<keyword evidence="8" id="KW-0732">Signal</keyword>
<evidence type="ECO:0000256" key="4">
    <source>
        <dbReference type="ARBA" id="ARBA00023136"/>
    </source>
</evidence>
<evidence type="ECO:0000256" key="7">
    <source>
        <dbReference type="SAM" id="Phobius"/>
    </source>
</evidence>
<evidence type="ECO:0000313" key="10">
    <source>
        <dbReference type="EMBL" id="RLU20947.1"/>
    </source>
</evidence>
<keyword evidence="4 7" id="KW-0472">Membrane</keyword>
<proteinExistence type="predicted"/>
<keyword evidence="2 7" id="KW-0812">Transmembrane</keyword>
<feature type="transmembrane region" description="Helical" evidence="7">
    <location>
        <begin position="437"/>
        <end position="460"/>
    </location>
</feature>
<dbReference type="GO" id="GO:0004930">
    <property type="term" value="F:G protein-coupled receptor activity"/>
    <property type="evidence" value="ECO:0007669"/>
    <property type="project" value="InterPro"/>
</dbReference>
<name>A0A3L8DKK4_OOCBI</name>
<feature type="domain" description="G-protein coupled receptors family 3 profile" evidence="9">
    <location>
        <begin position="582"/>
        <end position="673"/>
    </location>
</feature>
<feature type="transmembrane region" description="Helical" evidence="7">
    <location>
        <begin position="472"/>
        <end position="490"/>
    </location>
</feature>
<dbReference type="SUPFAM" id="SSF81665">
    <property type="entry name" value="Calcium ATPase, transmembrane domain M"/>
    <property type="match status" value="1"/>
</dbReference>
<dbReference type="GO" id="GO:0016020">
    <property type="term" value="C:membrane"/>
    <property type="evidence" value="ECO:0007669"/>
    <property type="project" value="UniProtKB-SubCell"/>
</dbReference>
<feature type="region of interest" description="Disordered" evidence="6">
    <location>
        <begin position="816"/>
        <end position="879"/>
    </location>
</feature>
<dbReference type="PROSITE" id="PS50259">
    <property type="entry name" value="G_PROTEIN_RECEP_F3_4"/>
    <property type="match status" value="1"/>
</dbReference>
<sequence>MASNKIKISLLLCVALLTLGTDEQISCSKNSTLLETTGDIILTVFVDANYGPYCNVTSSKGLQQISTALHVVRTLNKYDYVPDVTLGLRILDTCHDETTVFRQSLRKAAVAQDCAPDYETGVLMPSRYGPTTNSLRDYGGLPLLTYEEQNVTEPTIVVLAHYLSMSYEVVDLVLTKADSVLGRFLKITRDLGVCVKRRDKRINDDDKVNVKEAVIVAIGEESDIRGWLRQSEELRGPGKTWLLLTLDNSDVDDVMPSGSFIIKPETFDFDPGDFSNVDEFLENSKDFANHSPYLLNIGKAIVGLAEVLQDVRKRNCSTDHDDDESCTASQSRPKWQREIRDSNVYEALRMQPRSSYSVRYVVAKKTRYDLMDVARYGIEVSTSRVLPERIVSEMPGLCLGSHVENCENCMNFQERSGTRVVKKADIVGKSVLKNSEYVLVFLIAIVCGTFICCLIVAFIVRRFMTEEMLDGNPTLTIILSLADVFTLLAALPFCMADDYLGAETLNSRKILLITLAFAFTFSIMLSRALFLALSTGGVFVTHVNGYLQSLMAFFMFSVQIAMSIMYFYLNTMNSSVIVRGLVFIALLGYDIFLLVVLFVACCFIIRIQRNYNEGKCFFGTVIGLLLIWAIWLICFMVMQPENRDTVVAFGTIGTAYLIILGILTPRVYYMVTHLPRRKTIEQKFDCVDLPVDSIGNTIIKQSCSSYDYVHPARVNQGLQASPTCSNYYGSPNPSSKCRDRFKSPNYREMPERGHSNYAFKAEMKEIDTAHVVNASQTYVKHVPRNLEIASNNVIYAQPKVYRSERVVLTDKRNTGIRHNRDHLSPTGRPRDKIYPMRYSSPANVSREQRIEEEVEEKESEYEADEEDQENEGISRVTRF</sequence>
<evidence type="ECO:0000256" key="8">
    <source>
        <dbReference type="SAM" id="SignalP"/>
    </source>
</evidence>
<feature type="transmembrane region" description="Helical" evidence="7">
    <location>
        <begin position="645"/>
        <end position="669"/>
    </location>
</feature>
<evidence type="ECO:0000313" key="11">
    <source>
        <dbReference type="Proteomes" id="UP000279307"/>
    </source>
</evidence>
<organism evidence="10 11">
    <name type="scientific">Ooceraea biroi</name>
    <name type="common">Clonal raider ant</name>
    <name type="synonym">Cerapachys biroi</name>
    <dbReference type="NCBI Taxonomy" id="2015173"/>
    <lineage>
        <taxon>Eukaryota</taxon>
        <taxon>Metazoa</taxon>
        <taxon>Ecdysozoa</taxon>
        <taxon>Arthropoda</taxon>
        <taxon>Hexapoda</taxon>
        <taxon>Insecta</taxon>
        <taxon>Pterygota</taxon>
        <taxon>Neoptera</taxon>
        <taxon>Endopterygota</taxon>
        <taxon>Hymenoptera</taxon>
        <taxon>Apocrita</taxon>
        <taxon>Aculeata</taxon>
        <taxon>Formicoidea</taxon>
        <taxon>Formicidae</taxon>
        <taxon>Dorylinae</taxon>
        <taxon>Ooceraea</taxon>
    </lineage>
</organism>
<comment type="caution">
    <text evidence="10">The sequence shown here is derived from an EMBL/GenBank/DDBJ whole genome shotgun (WGS) entry which is preliminary data.</text>
</comment>
<protein>
    <recommendedName>
        <fullName evidence="9">G-protein coupled receptors family 3 profile domain-containing protein</fullName>
    </recommendedName>
</protein>
<feature type="transmembrane region" description="Helical" evidence="7">
    <location>
        <begin position="581"/>
        <end position="605"/>
    </location>
</feature>
<dbReference type="Pfam" id="PF00003">
    <property type="entry name" value="7tm_3"/>
    <property type="match status" value="1"/>
</dbReference>
<keyword evidence="3 7" id="KW-1133">Transmembrane helix</keyword>
<feature type="compositionally biased region" description="Acidic residues" evidence="6">
    <location>
        <begin position="852"/>
        <end position="870"/>
    </location>
</feature>
<dbReference type="EMBL" id="QOIP01000007">
    <property type="protein sequence ID" value="RLU20947.1"/>
    <property type="molecule type" value="Genomic_DNA"/>
</dbReference>
<evidence type="ECO:0000256" key="5">
    <source>
        <dbReference type="ARBA" id="ARBA00023180"/>
    </source>
</evidence>
<dbReference type="AlphaFoldDB" id="A0A3L8DKK4"/>
<dbReference type="SUPFAM" id="SSF53822">
    <property type="entry name" value="Periplasmic binding protein-like I"/>
    <property type="match status" value="1"/>
</dbReference>
<evidence type="ECO:0000256" key="1">
    <source>
        <dbReference type="ARBA" id="ARBA00004141"/>
    </source>
</evidence>
<evidence type="ECO:0000256" key="6">
    <source>
        <dbReference type="SAM" id="MobiDB-lite"/>
    </source>
</evidence>